<gene>
    <name evidence="1" type="ORF">Cgig2_005128</name>
</gene>
<sequence length="234" mass="26464">MGFPAFPYLAITAIEFLSMAFPRFLNTKAMGEFVTCHFSWDRRGKAFPPSPLPKDFQTLYPGFELAVAEQAAEYYGLPELPQVIFYAMLINEAERLGVLQGQRLRRALLSCARAPLNRGSGYSAIGSMKLDTTQRVVRERMRELVVWERARVGGTPAEGARERLVFVFFIIMAFPPTHNTTEMANYVRETFICGWRSASRPPRPFPEDFHVLCPHFSLAEAEGAAAEFELTEIV</sequence>
<reference evidence="1" key="1">
    <citation type="submission" date="2022-04" db="EMBL/GenBank/DDBJ databases">
        <title>Carnegiea gigantea Genome sequencing and assembly v2.</title>
        <authorList>
            <person name="Copetti D."/>
            <person name="Sanderson M.J."/>
            <person name="Burquez A."/>
            <person name="Wojciechowski M.F."/>
        </authorList>
    </citation>
    <scope>NUCLEOTIDE SEQUENCE</scope>
    <source>
        <strain evidence="1">SGP5-SGP5p</strain>
        <tissue evidence="1">Aerial part</tissue>
    </source>
</reference>
<accession>A0A9Q1KG25</accession>
<keyword evidence="2" id="KW-1185">Reference proteome</keyword>
<evidence type="ECO:0000313" key="1">
    <source>
        <dbReference type="EMBL" id="KAJ8442188.1"/>
    </source>
</evidence>
<comment type="caution">
    <text evidence="1">The sequence shown here is derived from an EMBL/GenBank/DDBJ whole genome shotgun (WGS) entry which is preliminary data.</text>
</comment>
<dbReference type="EMBL" id="JAKOGI010000144">
    <property type="protein sequence ID" value="KAJ8442188.1"/>
    <property type="molecule type" value="Genomic_DNA"/>
</dbReference>
<protein>
    <submittedName>
        <fullName evidence="1">Uncharacterized protein</fullName>
    </submittedName>
</protein>
<dbReference type="AlphaFoldDB" id="A0A9Q1KG25"/>
<evidence type="ECO:0000313" key="2">
    <source>
        <dbReference type="Proteomes" id="UP001153076"/>
    </source>
</evidence>
<dbReference type="Proteomes" id="UP001153076">
    <property type="component" value="Unassembled WGS sequence"/>
</dbReference>
<organism evidence="1 2">
    <name type="scientific">Carnegiea gigantea</name>
    <dbReference type="NCBI Taxonomy" id="171969"/>
    <lineage>
        <taxon>Eukaryota</taxon>
        <taxon>Viridiplantae</taxon>
        <taxon>Streptophyta</taxon>
        <taxon>Embryophyta</taxon>
        <taxon>Tracheophyta</taxon>
        <taxon>Spermatophyta</taxon>
        <taxon>Magnoliopsida</taxon>
        <taxon>eudicotyledons</taxon>
        <taxon>Gunneridae</taxon>
        <taxon>Pentapetalae</taxon>
        <taxon>Caryophyllales</taxon>
        <taxon>Cactineae</taxon>
        <taxon>Cactaceae</taxon>
        <taxon>Cactoideae</taxon>
        <taxon>Echinocereeae</taxon>
        <taxon>Carnegiea</taxon>
    </lineage>
</organism>
<name>A0A9Q1KG25_9CARY</name>
<proteinExistence type="predicted"/>